<dbReference type="SUPFAM" id="SSF51445">
    <property type="entry name" value="(Trans)glycosidases"/>
    <property type="match status" value="1"/>
</dbReference>
<evidence type="ECO:0000313" key="1">
    <source>
        <dbReference type="EMBL" id="PUZ69519.1"/>
    </source>
</evidence>
<dbReference type="InterPro" id="IPR044846">
    <property type="entry name" value="GH10"/>
</dbReference>
<organism evidence="1 2">
    <name type="scientific">Panicum hallii var. hallii</name>
    <dbReference type="NCBI Taxonomy" id="1504633"/>
    <lineage>
        <taxon>Eukaryota</taxon>
        <taxon>Viridiplantae</taxon>
        <taxon>Streptophyta</taxon>
        <taxon>Embryophyta</taxon>
        <taxon>Tracheophyta</taxon>
        <taxon>Spermatophyta</taxon>
        <taxon>Magnoliopsida</taxon>
        <taxon>Liliopsida</taxon>
        <taxon>Poales</taxon>
        <taxon>Poaceae</taxon>
        <taxon>PACMAD clade</taxon>
        <taxon>Panicoideae</taxon>
        <taxon>Panicodae</taxon>
        <taxon>Paniceae</taxon>
        <taxon>Panicinae</taxon>
        <taxon>Panicum</taxon>
        <taxon>Panicum sect. Panicum</taxon>
    </lineage>
</organism>
<dbReference type="Proteomes" id="UP000244336">
    <property type="component" value="Chromosome 2"/>
</dbReference>
<dbReference type="Gramene" id="PUZ69519">
    <property type="protein sequence ID" value="PUZ69519"/>
    <property type="gene ID" value="GQ55_2G115200"/>
</dbReference>
<dbReference type="STRING" id="1504633.A0A2T7ENW1"/>
<dbReference type="PANTHER" id="PTHR31490:SF1">
    <property type="entry name" value="ENDO-1,4-BETA-XYLANASE 1"/>
    <property type="match status" value="1"/>
</dbReference>
<dbReference type="OrthoDB" id="1719965at2759"/>
<dbReference type="GO" id="GO:0004553">
    <property type="term" value="F:hydrolase activity, hydrolyzing O-glycosyl compounds"/>
    <property type="evidence" value="ECO:0007669"/>
    <property type="project" value="InterPro"/>
</dbReference>
<evidence type="ECO:0008006" key="3">
    <source>
        <dbReference type="Google" id="ProtNLM"/>
    </source>
</evidence>
<dbReference type="InterPro" id="IPR017853">
    <property type="entry name" value="GH"/>
</dbReference>
<dbReference type="AlphaFoldDB" id="A0A2T7ENW1"/>
<dbReference type="Gene3D" id="3.20.20.80">
    <property type="entry name" value="Glycosidases"/>
    <property type="match status" value="1"/>
</dbReference>
<dbReference type="GO" id="GO:0005975">
    <property type="term" value="P:carbohydrate metabolic process"/>
    <property type="evidence" value="ECO:0007669"/>
    <property type="project" value="InterPro"/>
</dbReference>
<dbReference type="EMBL" id="CM009750">
    <property type="protein sequence ID" value="PUZ69519.1"/>
    <property type="molecule type" value="Genomic_DNA"/>
</dbReference>
<accession>A0A2T7ENW1</accession>
<dbReference type="PANTHER" id="PTHR31490">
    <property type="entry name" value="GLYCOSYL HYDROLASE"/>
    <property type="match status" value="1"/>
</dbReference>
<reference evidence="1 2" key="1">
    <citation type="submission" date="2018-04" db="EMBL/GenBank/DDBJ databases">
        <title>WGS assembly of Panicum hallii var. hallii HAL2.</title>
        <authorList>
            <person name="Lovell J."/>
            <person name="Jenkins J."/>
            <person name="Lowry D."/>
            <person name="Mamidi S."/>
            <person name="Sreedasyam A."/>
            <person name="Weng X."/>
            <person name="Barry K."/>
            <person name="Bonette J."/>
            <person name="Campitelli B."/>
            <person name="Daum C."/>
            <person name="Gordon S."/>
            <person name="Gould B."/>
            <person name="Lipzen A."/>
            <person name="MacQueen A."/>
            <person name="Palacio-Mejia J."/>
            <person name="Plott C."/>
            <person name="Shakirov E."/>
            <person name="Shu S."/>
            <person name="Yoshinaga Y."/>
            <person name="Zane M."/>
            <person name="Rokhsar D."/>
            <person name="Grimwood J."/>
            <person name="Schmutz J."/>
            <person name="Juenger T."/>
        </authorList>
    </citation>
    <scope>NUCLEOTIDE SEQUENCE [LARGE SCALE GENOMIC DNA]</scope>
    <source>
        <strain evidence="2">cv. HAL2</strain>
    </source>
</reference>
<sequence length="94" mass="10827">MDVTAENEHLRADDLEVFLREAFAHPAVGGIILWGFWEMFMFREHAHQVDADGTINEAGRRYLALKQEWLTHVNGNVNHQGESNLRGYHGSYTM</sequence>
<gene>
    <name evidence="1" type="ORF">GQ55_2G115200</name>
</gene>
<evidence type="ECO:0000313" key="2">
    <source>
        <dbReference type="Proteomes" id="UP000244336"/>
    </source>
</evidence>
<keyword evidence="2" id="KW-1185">Reference proteome</keyword>
<proteinExistence type="predicted"/>
<name>A0A2T7ENW1_9POAL</name>
<protein>
    <recommendedName>
        <fullName evidence="3">GH10 domain-containing protein</fullName>
    </recommendedName>
</protein>